<dbReference type="PROSITE" id="PS00624">
    <property type="entry name" value="GMC_OXRED_2"/>
    <property type="match status" value="1"/>
</dbReference>
<dbReference type="SUPFAM" id="SSF51905">
    <property type="entry name" value="FAD/NAD(P)-binding domain"/>
    <property type="match status" value="1"/>
</dbReference>
<dbReference type="Gene3D" id="3.50.50.60">
    <property type="entry name" value="FAD/NAD(P)-binding domain"/>
    <property type="match status" value="1"/>
</dbReference>
<dbReference type="Pfam" id="PF00732">
    <property type="entry name" value="GMC_oxred_N"/>
    <property type="match status" value="1"/>
</dbReference>
<feature type="domain" description="Glucose-methanol-choline oxidoreductase N-terminal" evidence="4">
    <location>
        <begin position="289"/>
        <end position="303"/>
    </location>
</feature>
<keyword evidence="3" id="KW-0274">FAD</keyword>
<dbReference type="GO" id="GO:0050660">
    <property type="term" value="F:flavin adenine dinucleotide binding"/>
    <property type="evidence" value="ECO:0007669"/>
    <property type="project" value="InterPro"/>
</dbReference>
<protein>
    <recommendedName>
        <fullName evidence="4">Glucose-methanol-choline oxidoreductase N-terminal domain-containing protein</fullName>
    </recommendedName>
</protein>
<dbReference type="Pfam" id="PF05199">
    <property type="entry name" value="GMC_oxred_C"/>
    <property type="match status" value="1"/>
</dbReference>
<dbReference type="Gene3D" id="3.30.560.10">
    <property type="entry name" value="Glucose Oxidase, domain 3"/>
    <property type="match status" value="1"/>
</dbReference>
<feature type="binding site" evidence="3">
    <location>
        <position position="244"/>
    </location>
    <ligand>
        <name>FAD</name>
        <dbReference type="ChEBI" id="CHEBI:57692"/>
    </ligand>
</feature>
<gene>
    <name evidence="5" type="ORF">N0V93_009115</name>
</gene>
<comment type="caution">
    <text evidence="5">The sequence shown here is derived from an EMBL/GenBank/DDBJ whole genome shotgun (WGS) entry which is preliminary data.</text>
</comment>
<evidence type="ECO:0000256" key="3">
    <source>
        <dbReference type="PIRSR" id="PIRSR000137-2"/>
    </source>
</evidence>
<dbReference type="InterPro" id="IPR036188">
    <property type="entry name" value="FAD/NAD-bd_sf"/>
</dbReference>
<dbReference type="Proteomes" id="UP001140453">
    <property type="component" value="Unassembled WGS sequence"/>
</dbReference>
<dbReference type="GO" id="GO:0016614">
    <property type="term" value="F:oxidoreductase activity, acting on CH-OH group of donors"/>
    <property type="evidence" value="ECO:0007669"/>
    <property type="project" value="InterPro"/>
</dbReference>
<dbReference type="OrthoDB" id="269227at2759"/>
<sequence length="620" mass="68389">MSETHGKVDIPDCVDFIVVGGGQSGLVVASRLSEDPSTTVLVIEAGSDRRGDPKIDIPGLMTTLYDNPDYDWKSMTVPQEKVNNRSIAWPRGKVLGGTSAMNFSALVYPARSDFDNWASLVGDDGWNSESMAFYLRKFHKYEKPHVDLQKRMMMDWVDEKAQGYDGPLAASFTDELGPFNEAFVKTFEALHFDTTVDPISGDTQGAFQNPLSIENGVRAYSASAYYRRDVSRRPNLHVITDALVEKIILEKLEDGPTASGQVRATGVQFAVTSGQKIAHARKEVIVACGAIKSPQLLELSGIGDREHLSRHGIETFVDNKQVGENLQDHPLASISFEIADDQISGDIMRDPKIVQAIMEQYQVTGKGPLSGTPLTFAYTPLMDGSGIMPKTDVEELLRVCLENVSHNDTLPSLAQQSDILRQQLLNPRESTLEFMYIPLQLNGHPDGGPTDMTRLFSKAHDGNYISIVTMLMHPFSRGNIHIVSSDPKAQPRIDPRYLSHPLDLEMLARAIEFIKVIANTEPFASLLKRNGRQIPPMEGDGIEEAKRIVRERLFTAFHPSGTCAMLPRGKGGVVDSRLRVYGTTNVRVVDASIFPIEPLGHVQSTVYAVAERAADLIKAD</sequence>
<dbReference type="SUPFAM" id="SSF54373">
    <property type="entry name" value="FAD-linked reductases, C-terminal domain"/>
    <property type="match status" value="1"/>
</dbReference>
<keyword evidence="6" id="KW-1185">Reference proteome</keyword>
<feature type="active site" description="Proton acceptor" evidence="2">
    <location>
        <position position="601"/>
    </location>
</feature>
<dbReference type="InterPro" id="IPR000172">
    <property type="entry name" value="GMC_OxRdtase_N"/>
</dbReference>
<evidence type="ECO:0000313" key="5">
    <source>
        <dbReference type="EMBL" id="KAJ4386222.1"/>
    </source>
</evidence>
<accession>A0A9W8YJE5</accession>
<name>A0A9W8YJE5_9PEZI</name>
<reference evidence="5" key="1">
    <citation type="submission" date="2022-10" db="EMBL/GenBank/DDBJ databases">
        <title>Tapping the CABI collections for fungal endophytes: first genome assemblies for Collariella, Neodidymelliopsis, Ascochyta clinopodiicola, Didymella pomorum, Didymosphaeria variabile, Neocosmospora piperis and Neocucurbitaria cava.</title>
        <authorList>
            <person name="Hill R."/>
        </authorList>
    </citation>
    <scope>NUCLEOTIDE SEQUENCE</scope>
    <source>
        <strain evidence="5">IMI 355082</strain>
    </source>
</reference>
<feature type="active site" description="Proton donor" evidence="2">
    <location>
        <position position="558"/>
    </location>
</feature>
<evidence type="ECO:0000256" key="1">
    <source>
        <dbReference type="ARBA" id="ARBA00010790"/>
    </source>
</evidence>
<proteinExistence type="inferred from homology"/>
<dbReference type="PANTHER" id="PTHR11552:SF210">
    <property type="entry name" value="GLUCOSE-METHANOL-CHOLINE OXIDOREDUCTASE N-TERMINAL DOMAIN-CONTAINING PROTEIN-RELATED"/>
    <property type="match status" value="1"/>
</dbReference>
<dbReference type="AlphaFoldDB" id="A0A9W8YJE5"/>
<dbReference type="InterPro" id="IPR007867">
    <property type="entry name" value="GMC_OxRtase_C"/>
</dbReference>
<comment type="cofactor">
    <cofactor evidence="3">
        <name>FAD</name>
        <dbReference type="ChEBI" id="CHEBI:57692"/>
    </cofactor>
</comment>
<comment type="similarity">
    <text evidence="1">Belongs to the GMC oxidoreductase family.</text>
</comment>
<evidence type="ECO:0000313" key="6">
    <source>
        <dbReference type="Proteomes" id="UP001140453"/>
    </source>
</evidence>
<dbReference type="PIRSF" id="PIRSF000137">
    <property type="entry name" value="Alcohol_oxidase"/>
    <property type="match status" value="1"/>
</dbReference>
<evidence type="ECO:0000256" key="2">
    <source>
        <dbReference type="PIRSR" id="PIRSR000137-1"/>
    </source>
</evidence>
<evidence type="ECO:0000259" key="4">
    <source>
        <dbReference type="PROSITE" id="PS00624"/>
    </source>
</evidence>
<feature type="binding site" evidence="3">
    <location>
        <position position="98"/>
    </location>
    <ligand>
        <name>FAD</name>
        <dbReference type="ChEBI" id="CHEBI:57692"/>
    </ligand>
</feature>
<keyword evidence="3" id="KW-0285">Flavoprotein</keyword>
<dbReference type="InterPro" id="IPR012132">
    <property type="entry name" value="GMC_OxRdtase"/>
</dbReference>
<feature type="binding site" evidence="3">
    <location>
        <position position="94"/>
    </location>
    <ligand>
        <name>FAD</name>
        <dbReference type="ChEBI" id="CHEBI:57692"/>
    </ligand>
</feature>
<organism evidence="5 6">
    <name type="scientific">Gnomoniopsis smithogilvyi</name>
    <dbReference type="NCBI Taxonomy" id="1191159"/>
    <lineage>
        <taxon>Eukaryota</taxon>
        <taxon>Fungi</taxon>
        <taxon>Dikarya</taxon>
        <taxon>Ascomycota</taxon>
        <taxon>Pezizomycotina</taxon>
        <taxon>Sordariomycetes</taxon>
        <taxon>Sordariomycetidae</taxon>
        <taxon>Diaporthales</taxon>
        <taxon>Gnomoniaceae</taxon>
        <taxon>Gnomoniopsis</taxon>
    </lineage>
</organism>
<dbReference type="PANTHER" id="PTHR11552">
    <property type="entry name" value="GLUCOSE-METHANOL-CHOLINE GMC OXIDOREDUCTASE"/>
    <property type="match status" value="1"/>
</dbReference>
<dbReference type="EMBL" id="JAPEVB010000006">
    <property type="protein sequence ID" value="KAJ4386222.1"/>
    <property type="molecule type" value="Genomic_DNA"/>
</dbReference>